<dbReference type="PROSITE" id="PS00028">
    <property type="entry name" value="ZINC_FINGER_C2H2_1"/>
    <property type="match status" value="1"/>
</dbReference>
<feature type="non-terminal residue" evidence="2">
    <location>
        <position position="92"/>
    </location>
</feature>
<dbReference type="AlphaFoldDB" id="A0A8B6EKV6"/>
<accession>A0A8B6EKV6</accession>
<name>A0A8B6EKV6_MYTGA</name>
<evidence type="ECO:0000259" key="1">
    <source>
        <dbReference type="PROSITE" id="PS00028"/>
    </source>
</evidence>
<sequence>MSKTDFLSWDDDLDLDILLGEYTDTDPIVDSDDDFVLETVVQPPKKVKGIDKSLSADGTATDGYKCPDCDKILKFISGFRGHTSRQHGKQLK</sequence>
<gene>
    <name evidence="2" type="ORF">MGAL_10B046996</name>
</gene>
<proteinExistence type="predicted"/>
<dbReference type="InterPro" id="IPR013087">
    <property type="entry name" value="Znf_C2H2_type"/>
</dbReference>
<evidence type="ECO:0000313" key="3">
    <source>
        <dbReference type="Proteomes" id="UP000596742"/>
    </source>
</evidence>
<feature type="domain" description="C2H2-type" evidence="1">
    <location>
        <begin position="66"/>
        <end position="87"/>
    </location>
</feature>
<keyword evidence="3" id="KW-1185">Reference proteome</keyword>
<comment type="caution">
    <text evidence="2">The sequence shown here is derived from an EMBL/GenBank/DDBJ whole genome shotgun (WGS) entry which is preliminary data.</text>
</comment>
<protein>
    <recommendedName>
        <fullName evidence="1">C2H2-type domain-containing protein</fullName>
    </recommendedName>
</protein>
<dbReference type="EMBL" id="UYJE01005273">
    <property type="protein sequence ID" value="VDI35830.1"/>
    <property type="molecule type" value="Genomic_DNA"/>
</dbReference>
<organism evidence="2 3">
    <name type="scientific">Mytilus galloprovincialis</name>
    <name type="common">Mediterranean mussel</name>
    <dbReference type="NCBI Taxonomy" id="29158"/>
    <lineage>
        <taxon>Eukaryota</taxon>
        <taxon>Metazoa</taxon>
        <taxon>Spiralia</taxon>
        <taxon>Lophotrochozoa</taxon>
        <taxon>Mollusca</taxon>
        <taxon>Bivalvia</taxon>
        <taxon>Autobranchia</taxon>
        <taxon>Pteriomorphia</taxon>
        <taxon>Mytilida</taxon>
        <taxon>Mytiloidea</taxon>
        <taxon>Mytilidae</taxon>
        <taxon>Mytilinae</taxon>
        <taxon>Mytilus</taxon>
    </lineage>
</organism>
<reference evidence="2" key="1">
    <citation type="submission" date="2018-11" db="EMBL/GenBank/DDBJ databases">
        <authorList>
            <person name="Alioto T."/>
            <person name="Alioto T."/>
        </authorList>
    </citation>
    <scope>NUCLEOTIDE SEQUENCE</scope>
</reference>
<evidence type="ECO:0000313" key="2">
    <source>
        <dbReference type="EMBL" id="VDI35830.1"/>
    </source>
</evidence>
<dbReference type="Proteomes" id="UP000596742">
    <property type="component" value="Unassembled WGS sequence"/>
</dbReference>